<gene>
    <name evidence="2" type="ORF">TBH_C2841</name>
</gene>
<dbReference type="Pfam" id="PF07238">
    <property type="entry name" value="PilZ"/>
    <property type="match status" value="1"/>
</dbReference>
<protein>
    <recommendedName>
        <fullName evidence="1">PilZ domain-containing protein</fullName>
    </recommendedName>
</protein>
<dbReference type="KEGG" id="tbn:TBH_C2841"/>
<organism evidence="2 3">
    <name type="scientific">Thiolapillus brandeum</name>
    <dbReference type="NCBI Taxonomy" id="1076588"/>
    <lineage>
        <taxon>Bacteria</taxon>
        <taxon>Pseudomonadati</taxon>
        <taxon>Pseudomonadota</taxon>
        <taxon>Gammaproteobacteria</taxon>
        <taxon>Chromatiales</taxon>
        <taxon>Sedimenticolaceae</taxon>
        <taxon>Thiolapillus</taxon>
    </lineage>
</organism>
<proteinExistence type="predicted"/>
<dbReference type="SUPFAM" id="SSF141371">
    <property type="entry name" value="PilZ domain-like"/>
    <property type="match status" value="1"/>
</dbReference>
<dbReference type="EMBL" id="AP012273">
    <property type="protein sequence ID" value="BAO45742.1"/>
    <property type="molecule type" value="Genomic_DNA"/>
</dbReference>
<dbReference type="Gene3D" id="2.40.10.220">
    <property type="entry name" value="predicted glycosyltransferase like domains"/>
    <property type="match status" value="1"/>
</dbReference>
<dbReference type="RefSeq" id="WP_041069772.1">
    <property type="nucleotide sequence ID" value="NZ_AP012273.1"/>
</dbReference>
<evidence type="ECO:0000259" key="1">
    <source>
        <dbReference type="Pfam" id="PF07238"/>
    </source>
</evidence>
<accession>A0A7U6JJR6</accession>
<keyword evidence="3" id="KW-1185">Reference proteome</keyword>
<sequence>MDRRISPRVEWHGPVRYRTGADEAFGIGFLSDISTTGAMLWLPDDLPINAALEVVMKSKYDPAPVHMHMTITRRTEEERHSYHGYGCRLETHEPWEG</sequence>
<dbReference type="AlphaFoldDB" id="A0A7U6JJR6"/>
<reference evidence="2 3" key="1">
    <citation type="journal article" date="2014" name="PLoS ONE">
        <title>Physiological and genomic features of a novel sulfur-oxidizing gammaproteobacterium belonging to a previously uncultivated symbiotic lineage isolated from a hydrothermal vent.</title>
        <authorList>
            <person name="Nunoura T."/>
            <person name="Takaki Y."/>
            <person name="Kazama H."/>
            <person name="Kakuta J."/>
            <person name="Shimamura S."/>
            <person name="Makita H."/>
            <person name="Hirai M."/>
            <person name="Miyazaki M."/>
            <person name="Takai K."/>
        </authorList>
    </citation>
    <scope>NUCLEOTIDE SEQUENCE [LARGE SCALE GENOMIC DNA]</scope>
    <source>
        <strain evidence="2 3">Hiromi1</strain>
    </source>
</reference>
<evidence type="ECO:0000313" key="3">
    <source>
        <dbReference type="Proteomes" id="UP000031631"/>
    </source>
</evidence>
<dbReference type="Proteomes" id="UP000031631">
    <property type="component" value="Chromosome"/>
</dbReference>
<dbReference type="InterPro" id="IPR009875">
    <property type="entry name" value="PilZ_domain"/>
</dbReference>
<dbReference type="OrthoDB" id="9814270at2"/>
<dbReference type="GO" id="GO:0035438">
    <property type="term" value="F:cyclic-di-GMP binding"/>
    <property type="evidence" value="ECO:0007669"/>
    <property type="project" value="InterPro"/>
</dbReference>
<feature type="domain" description="PilZ" evidence="1">
    <location>
        <begin position="2"/>
        <end position="90"/>
    </location>
</feature>
<evidence type="ECO:0000313" key="2">
    <source>
        <dbReference type="EMBL" id="BAO45742.1"/>
    </source>
</evidence>
<name>A0A7U6JJR6_9GAMM</name>